<evidence type="ECO:0000256" key="6">
    <source>
        <dbReference type="ARBA" id="ARBA00022490"/>
    </source>
</evidence>
<evidence type="ECO:0000256" key="11">
    <source>
        <dbReference type="ARBA" id="ARBA00022838"/>
    </source>
</evidence>
<evidence type="ECO:0000256" key="15">
    <source>
        <dbReference type="ARBA" id="ARBA00023306"/>
    </source>
</evidence>
<evidence type="ECO:0000256" key="8">
    <source>
        <dbReference type="ARBA" id="ARBA00022701"/>
    </source>
</evidence>
<proteinExistence type="inferred from homology"/>
<dbReference type="STRING" id="215250.A0A316YWC9"/>
<reference evidence="20 21" key="1">
    <citation type="journal article" date="2018" name="Mol. Biol. Evol.">
        <title>Broad Genomic Sampling Reveals a Smut Pathogenic Ancestry of the Fungal Clade Ustilaginomycotina.</title>
        <authorList>
            <person name="Kijpornyongpan T."/>
            <person name="Mondo S.J."/>
            <person name="Barry K."/>
            <person name="Sandor L."/>
            <person name="Lee J."/>
            <person name="Lipzen A."/>
            <person name="Pangilinan J."/>
            <person name="LaButti K."/>
            <person name="Hainaut M."/>
            <person name="Henrissat B."/>
            <person name="Grigoriev I.V."/>
            <person name="Spatafora J.W."/>
            <person name="Aime M.C."/>
        </authorList>
    </citation>
    <scope>NUCLEOTIDE SEQUENCE [LARGE SCALE GENOMIC DNA]</scope>
    <source>
        <strain evidence="20 21">MCA 4198</strain>
    </source>
</reference>
<accession>A0A316YWC9</accession>
<dbReference type="EMBL" id="KZ819634">
    <property type="protein sequence ID" value="PWN93491.1"/>
    <property type="molecule type" value="Genomic_DNA"/>
</dbReference>
<feature type="compositionally biased region" description="Basic and acidic residues" evidence="19">
    <location>
        <begin position="91"/>
        <end position="101"/>
    </location>
</feature>
<dbReference type="AlphaFoldDB" id="A0A316YWC9"/>
<dbReference type="PANTHER" id="PTHR28216">
    <property type="entry name" value="DASH COMPLEX SUBUNIT DUO1"/>
    <property type="match status" value="1"/>
</dbReference>
<dbReference type="Proteomes" id="UP000245768">
    <property type="component" value="Unassembled WGS sequence"/>
</dbReference>
<keyword evidence="12" id="KW-0175">Coiled coil</keyword>
<comment type="similarity">
    <text evidence="4">Belongs to the DASH complex DUO1 family.</text>
</comment>
<evidence type="ECO:0000256" key="10">
    <source>
        <dbReference type="ARBA" id="ARBA00022829"/>
    </source>
</evidence>
<evidence type="ECO:0000256" key="13">
    <source>
        <dbReference type="ARBA" id="ARBA00023212"/>
    </source>
</evidence>
<dbReference type="GO" id="GO:0000278">
    <property type="term" value="P:mitotic cell cycle"/>
    <property type="evidence" value="ECO:0007669"/>
    <property type="project" value="InterPro"/>
</dbReference>
<evidence type="ECO:0000256" key="4">
    <source>
        <dbReference type="ARBA" id="ARBA00005366"/>
    </source>
</evidence>
<dbReference type="GO" id="GO:0072686">
    <property type="term" value="C:mitotic spindle"/>
    <property type="evidence" value="ECO:0007669"/>
    <property type="project" value="InterPro"/>
</dbReference>
<evidence type="ECO:0000256" key="12">
    <source>
        <dbReference type="ARBA" id="ARBA00023054"/>
    </source>
</evidence>
<evidence type="ECO:0000256" key="17">
    <source>
        <dbReference type="ARBA" id="ARBA00044152"/>
    </source>
</evidence>
<gene>
    <name evidence="20" type="ORF">FA10DRAFT_257772</name>
</gene>
<feature type="compositionally biased region" description="Low complexity" evidence="19">
    <location>
        <begin position="363"/>
        <end position="417"/>
    </location>
</feature>
<dbReference type="GeneID" id="37041788"/>
<keyword evidence="9" id="KW-0498">Mitosis</keyword>
<keyword evidence="6" id="KW-0963">Cytoplasm</keyword>
<evidence type="ECO:0000256" key="9">
    <source>
        <dbReference type="ARBA" id="ARBA00022776"/>
    </source>
</evidence>
<feature type="compositionally biased region" description="Basic and acidic residues" evidence="19">
    <location>
        <begin position="114"/>
        <end position="128"/>
    </location>
</feature>
<dbReference type="Pfam" id="PF08651">
    <property type="entry name" value="DASH_Duo1"/>
    <property type="match status" value="1"/>
</dbReference>
<evidence type="ECO:0000256" key="7">
    <source>
        <dbReference type="ARBA" id="ARBA00022618"/>
    </source>
</evidence>
<evidence type="ECO:0000256" key="1">
    <source>
        <dbReference type="ARBA" id="ARBA00004123"/>
    </source>
</evidence>
<keyword evidence="14" id="KW-0539">Nucleus</keyword>
<feature type="region of interest" description="Disordered" evidence="19">
    <location>
        <begin position="73"/>
        <end position="225"/>
    </location>
</feature>
<feature type="compositionally biased region" description="Basic and acidic residues" evidence="19">
    <location>
        <begin position="181"/>
        <end position="194"/>
    </location>
</feature>
<evidence type="ECO:0000313" key="21">
    <source>
        <dbReference type="Proteomes" id="UP000245768"/>
    </source>
</evidence>
<dbReference type="OrthoDB" id="5599235at2759"/>
<evidence type="ECO:0000256" key="3">
    <source>
        <dbReference type="ARBA" id="ARBA00004629"/>
    </source>
</evidence>
<keyword evidence="13" id="KW-0206">Cytoskeleton</keyword>
<keyword evidence="8" id="KW-0493">Microtubule</keyword>
<comment type="subcellular location">
    <subcellularLocation>
        <location evidence="3">Chromosome</location>
        <location evidence="3">Centromere</location>
        <location evidence="3">Kinetochore</location>
    </subcellularLocation>
    <subcellularLocation>
        <location evidence="2">Cytoplasm</location>
        <location evidence="2">Cytoskeleton</location>
        <location evidence="2">Spindle</location>
    </subcellularLocation>
    <subcellularLocation>
        <location evidence="1">Nucleus</location>
    </subcellularLocation>
</comment>
<keyword evidence="16" id="KW-0137">Centromere</keyword>
<keyword evidence="15" id="KW-0131">Cell cycle</keyword>
<feature type="compositionally biased region" description="Low complexity" evidence="19">
    <location>
        <begin position="1"/>
        <end position="21"/>
    </location>
</feature>
<evidence type="ECO:0000256" key="2">
    <source>
        <dbReference type="ARBA" id="ARBA00004186"/>
    </source>
</evidence>
<sequence>MATANASSSSSSAGPAVDSPSLDARLPSAQDDDDDSGLLDFNAKLDDLSIEDSPLSAPGKVNGGGDVVRGAVKAKKVSRPSWGPPLPGDGEAGKGKMRLLDGLEDSSAATSTSADDRSGSLNAKKEKSLGGIMAGGKAGSKPRFSLFAKPSYLDVDAGGGGGTRRRGDEEEEEGGDDEGDESIRLGKGRDDDFFKTQARQQQTSGSRGEDATEPTPAGRGETKEQVQNQLRELKMMNEVFEAYEAALRGGANQIDDFSEKIANTNSLLDVYIDLLRHTNRTQALLLDGDWKGASEDASAHALAMELAEREKRRREEEAQEAAQQAALRVQLEEEARRAAEAAEKRKKTALGTGRMTRGTAPVTRGRTTTLGGSSSRGASTSDVTRGAAPSAATRGRPTTTTKTSTTTGTGATSSARGRPSKKQ</sequence>
<feature type="region of interest" description="Disordered" evidence="19">
    <location>
        <begin position="338"/>
        <end position="423"/>
    </location>
</feature>
<evidence type="ECO:0000256" key="19">
    <source>
        <dbReference type="SAM" id="MobiDB-lite"/>
    </source>
</evidence>
<dbReference type="GO" id="GO:0051301">
    <property type="term" value="P:cell division"/>
    <property type="evidence" value="ECO:0007669"/>
    <property type="project" value="UniProtKB-KW"/>
</dbReference>
<keyword evidence="7" id="KW-0132">Cell division</keyword>
<protein>
    <recommendedName>
        <fullName evidence="17">DASH complex subunit DUO1</fullName>
    </recommendedName>
    <alternativeName>
        <fullName evidence="18">Outer kinetochore protein DUO1</fullName>
    </alternativeName>
</protein>
<name>A0A316YWC9_9BASI</name>
<dbReference type="InterPro" id="IPR013960">
    <property type="entry name" value="DASH_Duo1"/>
</dbReference>
<organism evidence="20 21">
    <name type="scientific">Acaromyces ingoldii</name>
    <dbReference type="NCBI Taxonomy" id="215250"/>
    <lineage>
        <taxon>Eukaryota</taxon>
        <taxon>Fungi</taxon>
        <taxon>Dikarya</taxon>
        <taxon>Basidiomycota</taxon>
        <taxon>Ustilaginomycotina</taxon>
        <taxon>Exobasidiomycetes</taxon>
        <taxon>Exobasidiales</taxon>
        <taxon>Cryptobasidiaceae</taxon>
        <taxon>Acaromyces</taxon>
    </lineage>
</organism>
<feature type="compositionally biased region" description="Acidic residues" evidence="19">
    <location>
        <begin position="169"/>
        <end position="180"/>
    </location>
</feature>
<keyword evidence="5" id="KW-0158">Chromosome</keyword>
<evidence type="ECO:0000256" key="14">
    <source>
        <dbReference type="ARBA" id="ARBA00023242"/>
    </source>
</evidence>
<dbReference type="InParanoid" id="A0A316YWC9"/>
<dbReference type="PANTHER" id="PTHR28216:SF1">
    <property type="entry name" value="DASH COMPLEX SUBUNIT DUO1"/>
    <property type="match status" value="1"/>
</dbReference>
<evidence type="ECO:0000256" key="18">
    <source>
        <dbReference type="ARBA" id="ARBA00044358"/>
    </source>
</evidence>
<dbReference type="RefSeq" id="XP_025380689.1">
    <property type="nucleotide sequence ID" value="XM_025519872.1"/>
</dbReference>
<evidence type="ECO:0000256" key="5">
    <source>
        <dbReference type="ARBA" id="ARBA00022454"/>
    </source>
</evidence>
<dbReference type="GO" id="GO:0007059">
    <property type="term" value="P:chromosome segregation"/>
    <property type="evidence" value="ECO:0007669"/>
    <property type="project" value="UniProtKB-KW"/>
</dbReference>
<feature type="region of interest" description="Disordered" evidence="19">
    <location>
        <begin position="1"/>
        <end position="40"/>
    </location>
</feature>
<keyword evidence="10" id="KW-0159">Chromosome partition</keyword>
<keyword evidence="21" id="KW-1185">Reference proteome</keyword>
<evidence type="ECO:0000256" key="16">
    <source>
        <dbReference type="ARBA" id="ARBA00023328"/>
    </source>
</evidence>
<feature type="compositionally biased region" description="Polar residues" evidence="19">
    <location>
        <begin position="197"/>
        <end position="206"/>
    </location>
</feature>
<dbReference type="GO" id="GO:0042729">
    <property type="term" value="C:DASH complex"/>
    <property type="evidence" value="ECO:0007669"/>
    <property type="project" value="InterPro"/>
</dbReference>
<evidence type="ECO:0000313" key="20">
    <source>
        <dbReference type="EMBL" id="PWN93491.1"/>
    </source>
</evidence>
<dbReference type="GO" id="GO:0005874">
    <property type="term" value="C:microtubule"/>
    <property type="evidence" value="ECO:0007669"/>
    <property type="project" value="UniProtKB-KW"/>
</dbReference>
<keyword evidence="11" id="KW-0995">Kinetochore</keyword>